<dbReference type="EMBL" id="CAJVPP010003769">
    <property type="protein sequence ID" value="CAG8636780.1"/>
    <property type="molecule type" value="Genomic_DNA"/>
</dbReference>
<name>A0A9N9DIN0_FUNMO</name>
<accession>A0A9N9DIN0</accession>
<feature type="transmembrane region" description="Helical" evidence="1">
    <location>
        <begin position="740"/>
        <end position="759"/>
    </location>
</feature>
<feature type="transmembrane region" description="Helical" evidence="1">
    <location>
        <begin position="765"/>
        <end position="783"/>
    </location>
</feature>
<comment type="caution">
    <text evidence="2">The sequence shown here is derived from an EMBL/GenBank/DDBJ whole genome shotgun (WGS) entry which is preliminary data.</text>
</comment>
<dbReference type="Proteomes" id="UP000789375">
    <property type="component" value="Unassembled WGS sequence"/>
</dbReference>
<feature type="transmembrane region" description="Helical" evidence="1">
    <location>
        <begin position="710"/>
        <end position="728"/>
    </location>
</feature>
<keyword evidence="1" id="KW-0812">Transmembrane</keyword>
<protein>
    <submittedName>
        <fullName evidence="2">12164_t:CDS:1</fullName>
    </submittedName>
</protein>
<sequence>MATSEKSGSTQPLLYDFGSDTKYTQKFIDFVDDTEIVYTESDPELEVVKLETYKDKSILIRVIKQLENGCREPDLRLRIIYENGTVTPLYISQEELGIPEWNFCRVEMGYHRIKGSYALRVYSWIPNYVLITYMNGTSYNDQENMSVFAKLISWSGKVIGDEYVGPAYIVNGIIQYPIETHFDRVQPERGFFYADFLSGTNFIYWVHFSAPDENGIITRLKDGTITLKNMLYGSFFYTIPTLGGGDFGIVIVNSTISYEIPVDGNLDPLHKQLQTYAIFISQTTYEQRGPYLLHNFGATPALSLRELTCGIDYYELNYNCFLVVRTNLTERSHFLTKITFTVDGSKTVDKTYENNEINSLNVHEIYMESLHYGGYLLILHRYNELNETFEDLYGYMFDSEAKLRGPWPFGNPIAKPALGRRYGILNNNTLTSLNQKPNDPIWTIESKPLNNFVELVPYKNPNILSTDPPNNDPKTPLRKASITIFFKNEIVLSNGNITIFQYQDSELVLKQSHPGLHPNCILGDDHKSVTIKMLDSNFNIPNTTYTVELSHEFFVNKLTRLAPIGLQAGYWNFTTELKLDEYADSVDVVLGLTKKASTRFRNLTQEDKAAFLNQMSIDLTKTIPTEPTRFIPIQETQSHGGNNKLLISIKIRQRDDPFKLNGRMIIRDLNTLIKNKGITGISRFESTNMLDEEFGSIIRKSVSGSYKVEISFLAVSFGILLCLTFYACCSKLGQQNSIFVAIKISLATLDYIFDVWFIATYSYDFYPIFAVSFLNFVFACKLVNATAAPGTGTLDKIIFTTLGLFIDTESFKLIKDWNAIVSNVDQRSYWSKYVFQDIPQLIIQKDELNNWDTVTVPNTFETPLYLIAKTLAKALS</sequence>
<proteinExistence type="predicted"/>
<organism evidence="2 3">
    <name type="scientific">Funneliformis mosseae</name>
    <name type="common">Endomycorrhizal fungus</name>
    <name type="synonym">Glomus mosseae</name>
    <dbReference type="NCBI Taxonomy" id="27381"/>
    <lineage>
        <taxon>Eukaryota</taxon>
        <taxon>Fungi</taxon>
        <taxon>Fungi incertae sedis</taxon>
        <taxon>Mucoromycota</taxon>
        <taxon>Glomeromycotina</taxon>
        <taxon>Glomeromycetes</taxon>
        <taxon>Glomerales</taxon>
        <taxon>Glomeraceae</taxon>
        <taxon>Funneliformis</taxon>
    </lineage>
</organism>
<evidence type="ECO:0000313" key="3">
    <source>
        <dbReference type="Proteomes" id="UP000789375"/>
    </source>
</evidence>
<gene>
    <name evidence="2" type="ORF">FMOSSE_LOCUS10778</name>
</gene>
<evidence type="ECO:0000313" key="2">
    <source>
        <dbReference type="EMBL" id="CAG8636780.1"/>
    </source>
</evidence>
<reference evidence="2" key="1">
    <citation type="submission" date="2021-06" db="EMBL/GenBank/DDBJ databases">
        <authorList>
            <person name="Kallberg Y."/>
            <person name="Tangrot J."/>
            <person name="Rosling A."/>
        </authorList>
    </citation>
    <scope>NUCLEOTIDE SEQUENCE</scope>
    <source>
        <strain evidence="2">87-6 pot B 2015</strain>
    </source>
</reference>
<dbReference type="AlphaFoldDB" id="A0A9N9DIN0"/>
<evidence type="ECO:0000256" key="1">
    <source>
        <dbReference type="SAM" id="Phobius"/>
    </source>
</evidence>
<keyword evidence="3" id="KW-1185">Reference proteome</keyword>
<keyword evidence="1" id="KW-0472">Membrane</keyword>
<keyword evidence="1" id="KW-1133">Transmembrane helix</keyword>